<evidence type="ECO:0000313" key="3">
    <source>
        <dbReference type="EMBL" id="KRX03242.1"/>
    </source>
</evidence>
<dbReference type="SMART" id="SM00671">
    <property type="entry name" value="SEL1"/>
    <property type="match status" value="3"/>
</dbReference>
<evidence type="ECO:0000256" key="1">
    <source>
        <dbReference type="ARBA" id="ARBA00038101"/>
    </source>
</evidence>
<evidence type="ECO:0000256" key="2">
    <source>
        <dbReference type="SAM" id="MobiDB-lite"/>
    </source>
</evidence>
<comment type="similarity">
    <text evidence="1">Belongs to the sel-1 family.</text>
</comment>
<protein>
    <submittedName>
        <fullName evidence="3">Uncharacterized protein</fullName>
    </submittedName>
</protein>
<dbReference type="PANTHER" id="PTHR11102">
    <property type="entry name" value="SEL-1-LIKE PROTEIN"/>
    <property type="match status" value="1"/>
</dbReference>
<dbReference type="InParanoid" id="A0A0V0QM35"/>
<feature type="region of interest" description="Disordered" evidence="2">
    <location>
        <begin position="79"/>
        <end position="108"/>
    </location>
</feature>
<dbReference type="EMBL" id="LDAU01000140">
    <property type="protein sequence ID" value="KRX03242.1"/>
    <property type="molecule type" value="Genomic_DNA"/>
</dbReference>
<organism evidence="3 4">
    <name type="scientific">Pseudocohnilembus persalinus</name>
    <name type="common">Ciliate</name>
    <dbReference type="NCBI Taxonomy" id="266149"/>
    <lineage>
        <taxon>Eukaryota</taxon>
        <taxon>Sar</taxon>
        <taxon>Alveolata</taxon>
        <taxon>Ciliophora</taxon>
        <taxon>Intramacronucleata</taxon>
        <taxon>Oligohymenophorea</taxon>
        <taxon>Scuticociliatia</taxon>
        <taxon>Philasterida</taxon>
        <taxon>Pseudocohnilembidae</taxon>
        <taxon>Pseudocohnilembus</taxon>
    </lineage>
</organism>
<dbReference type="PANTHER" id="PTHR11102:SF160">
    <property type="entry name" value="ERAD-ASSOCIATED E3 UBIQUITIN-PROTEIN LIGASE COMPONENT HRD3"/>
    <property type="match status" value="1"/>
</dbReference>
<feature type="compositionally biased region" description="Polar residues" evidence="2">
    <location>
        <begin position="80"/>
        <end position="89"/>
    </location>
</feature>
<dbReference type="AlphaFoldDB" id="A0A0V0QM35"/>
<dbReference type="OrthoDB" id="272077at2759"/>
<keyword evidence="4" id="KW-1185">Reference proteome</keyword>
<feature type="compositionally biased region" description="Basic and acidic residues" evidence="2">
    <location>
        <begin position="90"/>
        <end position="108"/>
    </location>
</feature>
<dbReference type="InterPro" id="IPR050767">
    <property type="entry name" value="Sel1_AlgK"/>
</dbReference>
<comment type="caution">
    <text evidence="3">The sequence shown here is derived from an EMBL/GenBank/DDBJ whole genome shotgun (WGS) entry which is preliminary data.</text>
</comment>
<dbReference type="Pfam" id="PF08238">
    <property type="entry name" value="Sel1"/>
    <property type="match status" value="4"/>
</dbReference>
<evidence type="ECO:0000313" key="4">
    <source>
        <dbReference type="Proteomes" id="UP000054937"/>
    </source>
</evidence>
<gene>
    <name evidence="3" type="ORF">PPERSA_09254</name>
</gene>
<proteinExistence type="inferred from homology"/>
<dbReference type="InterPro" id="IPR006597">
    <property type="entry name" value="Sel1-like"/>
</dbReference>
<feature type="compositionally biased region" description="Low complexity" evidence="2">
    <location>
        <begin position="158"/>
        <end position="172"/>
    </location>
</feature>
<dbReference type="SUPFAM" id="SSF81901">
    <property type="entry name" value="HCP-like"/>
    <property type="match status" value="1"/>
</dbReference>
<dbReference type="InterPro" id="IPR011990">
    <property type="entry name" value="TPR-like_helical_dom_sf"/>
</dbReference>
<dbReference type="OMA" id="ANMYENG"/>
<sequence>MQFQHNFTTQQIQNQINEFITEFDKNINIPNENDLDRLIYLELENFSLKQKANITLNLLYLVNEYEIFQKYLEDQEKELSQNTQKTDQQITDKENEQKINNKKDKFENQIENENNIVHQKIDENQQQQNKLTQNEKIQQKILERHLEKKLQQNNENIINSQQSSSDISENNSFCSESGYKSDFESDDELELQKQLMKFEEDRFCDDEQDISDNEQQKVLDKLNRNKYSLKQGQNNKNVNQFNHQQKNLKNKSQQFQIQEQNEIIQDENQIYTQEQQNDFTIIYEFIQKQIKKSDFQPHLNPIQYSMYKCWLGLCYLWGRGLIYPEKLKGLQMVLEENMSKYKPSISFTILGLCYRWGYLEEVEINYQKSYQYLKKSAELKDRRGLYELGNRYFWGEGTLKQEDEALPLWYRSAQQGYVHAQFMVGTLLIKGKRGMDKNIEKGLEFLKKACDQQYIKAVWYLENYLKELEAEEYQKKNRENENDKSLQIFTDDFYK</sequence>
<feature type="region of interest" description="Disordered" evidence="2">
    <location>
        <begin position="158"/>
        <end position="186"/>
    </location>
</feature>
<name>A0A0V0QM35_PSEPJ</name>
<dbReference type="Proteomes" id="UP000054937">
    <property type="component" value="Unassembled WGS sequence"/>
</dbReference>
<dbReference type="Gene3D" id="1.25.40.10">
    <property type="entry name" value="Tetratricopeptide repeat domain"/>
    <property type="match status" value="1"/>
</dbReference>
<reference evidence="3 4" key="1">
    <citation type="journal article" date="2015" name="Sci. Rep.">
        <title>Genome of the facultative scuticociliatosis pathogen Pseudocohnilembus persalinus provides insight into its virulence through horizontal gene transfer.</title>
        <authorList>
            <person name="Xiong J."/>
            <person name="Wang G."/>
            <person name="Cheng J."/>
            <person name="Tian M."/>
            <person name="Pan X."/>
            <person name="Warren A."/>
            <person name="Jiang C."/>
            <person name="Yuan D."/>
            <person name="Miao W."/>
        </authorList>
    </citation>
    <scope>NUCLEOTIDE SEQUENCE [LARGE SCALE GENOMIC DNA]</scope>
    <source>
        <strain evidence="3">36N120E</strain>
    </source>
</reference>
<accession>A0A0V0QM35</accession>